<evidence type="ECO:0000256" key="1">
    <source>
        <dbReference type="ARBA" id="ARBA00022676"/>
    </source>
</evidence>
<dbReference type="InterPro" id="IPR029044">
    <property type="entry name" value="Nucleotide-diphossugar_trans"/>
</dbReference>
<keyword evidence="5" id="KW-1185">Reference proteome</keyword>
<dbReference type="InterPro" id="IPR001173">
    <property type="entry name" value="Glyco_trans_2-like"/>
</dbReference>
<dbReference type="EMBL" id="JACOOG010000001">
    <property type="protein sequence ID" value="MBC5591922.1"/>
    <property type="molecule type" value="Genomic_DNA"/>
</dbReference>
<dbReference type="SUPFAM" id="SSF53448">
    <property type="entry name" value="Nucleotide-diphospho-sugar transferases"/>
    <property type="match status" value="1"/>
</dbReference>
<dbReference type="Pfam" id="PF00535">
    <property type="entry name" value="Glycos_transf_2"/>
    <property type="match status" value="1"/>
</dbReference>
<proteinExistence type="predicted"/>
<dbReference type="Gene3D" id="3.90.550.10">
    <property type="entry name" value="Spore Coat Polysaccharide Biosynthesis Protein SpsA, Chain A"/>
    <property type="match status" value="1"/>
</dbReference>
<keyword evidence="1" id="KW-0328">Glycosyltransferase</keyword>
<evidence type="ECO:0000313" key="4">
    <source>
        <dbReference type="EMBL" id="MBC5591922.1"/>
    </source>
</evidence>
<evidence type="ECO:0000256" key="2">
    <source>
        <dbReference type="ARBA" id="ARBA00022679"/>
    </source>
</evidence>
<name>A0ABR7C2U6_9BACE</name>
<reference evidence="4 5" key="1">
    <citation type="submission" date="2020-08" db="EMBL/GenBank/DDBJ databases">
        <title>Genome public.</title>
        <authorList>
            <person name="Liu C."/>
            <person name="Sun Q."/>
        </authorList>
    </citation>
    <scope>NUCLEOTIDE SEQUENCE [LARGE SCALE GENOMIC DNA]</scope>
    <source>
        <strain evidence="4 5">NSJ-21</strain>
    </source>
</reference>
<evidence type="ECO:0000259" key="3">
    <source>
        <dbReference type="Pfam" id="PF00535"/>
    </source>
</evidence>
<comment type="caution">
    <text evidence="4">The sequence shown here is derived from an EMBL/GenBank/DDBJ whole genome shotgun (WGS) entry which is preliminary data.</text>
</comment>
<organism evidence="4 5">
    <name type="scientific">Bacteroides parvus</name>
    <dbReference type="NCBI Taxonomy" id="2763025"/>
    <lineage>
        <taxon>Bacteria</taxon>
        <taxon>Pseudomonadati</taxon>
        <taxon>Bacteroidota</taxon>
        <taxon>Bacteroidia</taxon>
        <taxon>Bacteroidales</taxon>
        <taxon>Bacteroidaceae</taxon>
        <taxon>Bacteroides</taxon>
    </lineage>
</organism>
<dbReference type="PANTHER" id="PTHR22916">
    <property type="entry name" value="GLYCOSYLTRANSFERASE"/>
    <property type="match status" value="1"/>
</dbReference>
<protein>
    <submittedName>
        <fullName evidence="4">Glycosyltransferase family 2 protein</fullName>
    </submittedName>
</protein>
<dbReference type="CDD" id="cd00761">
    <property type="entry name" value="Glyco_tranf_GTA_type"/>
    <property type="match status" value="1"/>
</dbReference>
<evidence type="ECO:0000313" key="5">
    <source>
        <dbReference type="Proteomes" id="UP000600230"/>
    </source>
</evidence>
<dbReference type="Proteomes" id="UP000600230">
    <property type="component" value="Unassembled WGS sequence"/>
</dbReference>
<gene>
    <name evidence="4" type="ORF">H8S53_11865</name>
</gene>
<keyword evidence="2" id="KW-0808">Transferase</keyword>
<feature type="domain" description="Glycosyltransferase 2-like" evidence="3">
    <location>
        <begin position="2"/>
        <end position="122"/>
    </location>
</feature>
<sequence>MWNVEEFVERAVASILNQTYANIELVVIDDDSPDDSMLKVNQLCALFPARKVRMFSHNKNKGLGAARLTGLMESEGEYVLFIDSDDYVDLDYVDKMINIALVSKSDIVISDYFTSYSNNEVYCSQSFEGSGVELALAIMEGRLQGFLWNKLISRNLFFDNNVFPIEGINMWEDVCLMCRLAYFAKRISYLPQAFCHYNQVNMNSYSTYKITYNSADNLLKAVTLIEEFYKEHAVIPQNTIESFKLMAKTFCLMRSSKEVRKRLSHRYPELRWHFFYRKLIPCYAHLILLFNVCKADFMIDWVNNFLYMGRKVKLFVAERI</sequence>
<accession>A0ABR7C2U6</accession>
<dbReference type="PANTHER" id="PTHR22916:SF51">
    <property type="entry name" value="GLYCOSYLTRANSFERASE EPSH-RELATED"/>
    <property type="match status" value="1"/>
</dbReference>